<reference evidence="7 8" key="1">
    <citation type="submission" date="2020-03" db="EMBL/GenBank/DDBJ databases">
        <title>Genomic Encyclopedia of Type Strains, Phase IV (KMG-IV): sequencing the most valuable type-strain genomes for metagenomic binning, comparative biology and taxonomic classification.</title>
        <authorList>
            <person name="Goeker M."/>
        </authorList>
    </citation>
    <scope>NUCLEOTIDE SEQUENCE [LARGE SCALE GENOMIC DNA]</scope>
    <source>
        <strain evidence="7 8">DSM 5718</strain>
    </source>
</reference>
<proteinExistence type="predicted"/>
<name>A0A846MMM0_9BACT</name>
<evidence type="ECO:0000313" key="7">
    <source>
        <dbReference type="EMBL" id="NIK72672.1"/>
    </source>
</evidence>
<dbReference type="Pfam" id="PF13442">
    <property type="entry name" value="Cytochrome_CBB3"/>
    <property type="match status" value="1"/>
</dbReference>
<sequence>MMRFKQYTMAVVAGLFVLTSCQRDYNDPGTEYAPNMYVSVPYEPLTQVEENKVTPDGANVLPPVPGTISRRNYSTKYVDEYGNEYDLGLMVYRTHPDSIEVAEKTLKNPLPATKQVIAEGKVLYERFCQPCHGAKGQGDGLVGEKYKGVANIAANKFNDGHIFHVITHGKGRMWPHASQLDPLERWKIVHYVHVLSGDLPESGIVPGQEESANGQSSDVAMAN</sequence>
<dbReference type="AlphaFoldDB" id="A0A846MMM0"/>
<dbReference type="GO" id="GO:0046872">
    <property type="term" value="F:metal ion binding"/>
    <property type="evidence" value="ECO:0007669"/>
    <property type="project" value="UniProtKB-KW"/>
</dbReference>
<dbReference type="PANTHER" id="PTHR40394">
    <property type="entry name" value="LIPOPROTEIN-RELATED"/>
    <property type="match status" value="1"/>
</dbReference>
<gene>
    <name evidence="7" type="ORF">FHS56_000158</name>
</gene>
<evidence type="ECO:0000313" key="8">
    <source>
        <dbReference type="Proteomes" id="UP000537126"/>
    </source>
</evidence>
<dbReference type="Gene3D" id="1.10.760.10">
    <property type="entry name" value="Cytochrome c-like domain"/>
    <property type="match status" value="1"/>
</dbReference>
<evidence type="ECO:0000256" key="1">
    <source>
        <dbReference type="ARBA" id="ARBA00022617"/>
    </source>
</evidence>
<keyword evidence="8" id="KW-1185">Reference proteome</keyword>
<dbReference type="GO" id="GO:0009055">
    <property type="term" value="F:electron transfer activity"/>
    <property type="evidence" value="ECO:0007669"/>
    <property type="project" value="InterPro"/>
</dbReference>
<keyword evidence="2 4" id="KW-0479">Metal-binding</keyword>
<evidence type="ECO:0000256" key="5">
    <source>
        <dbReference type="SAM" id="MobiDB-lite"/>
    </source>
</evidence>
<dbReference type="InterPro" id="IPR036909">
    <property type="entry name" value="Cyt_c-like_dom_sf"/>
</dbReference>
<evidence type="ECO:0000256" key="2">
    <source>
        <dbReference type="ARBA" id="ARBA00022723"/>
    </source>
</evidence>
<dbReference type="SUPFAM" id="SSF46626">
    <property type="entry name" value="Cytochrome c"/>
    <property type="match status" value="1"/>
</dbReference>
<dbReference type="GO" id="GO:0020037">
    <property type="term" value="F:heme binding"/>
    <property type="evidence" value="ECO:0007669"/>
    <property type="project" value="InterPro"/>
</dbReference>
<dbReference type="PROSITE" id="PS51007">
    <property type="entry name" value="CYTC"/>
    <property type="match status" value="1"/>
</dbReference>
<evidence type="ECO:0000256" key="4">
    <source>
        <dbReference type="PROSITE-ProRule" id="PRU00433"/>
    </source>
</evidence>
<dbReference type="InterPro" id="IPR009056">
    <property type="entry name" value="Cyt_c-like_dom"/>
</dbReference>
<dbReference type="EMBL" id="JAASRN010000001">
    <property type="protein sequence ID" value="NIK72672.1"/>
    <property type="molecule type" value="Genomic_DNA"/>
</dbReference>
<accession>A0A846MMM0</accession>
<feature type="compositionally biased region" description="Polar residues" evidence="5">
    <location>
        <begin position="210"/>
        <end position="223"/>
    </location>
</feature>
<evidence type="ECO:0000259" key="6">
    <source>
        <dbReference type="PROSITE" id="PS51007"/>
    </source>
</evidence>
<keyword evidence="3 4" id="KW-0408">Iron</keyword>
<organism evidence="7 8">
    <name type="scientific">Thermonema lapsum</name>
    <dbReference type="NCBI Taxonomy" id="28195"/>
    <lineage>
        <taxon>Bacteria</taxon>
        <taxon>Pseudomonadati</taxon>
        <taxon>Bacteroidota</taxon>
        <taxon>Cytophagia</taxon>
        <taxon>Cytophagales</taxon>
        <taxon>Thermonemataceae</taxon>
        <taxon>Thermonema</taxon>
    </lineage>
</organism>
<evidence type="ECO:0000256" key="3">
    <source>
        <dbReference type="ARBA" id="ARBA00023004"/>
    </source>
</evidence>
<dbReference type="RefSeq" id="WP_317165648.1">
    <property type="nucleotide sequence ID" value="NZ_JAASRN010000001.1"/>
</dbReference>
<feature type="region of interest" description="Disordered" evidence="5">
    <location>
        <begin position="202"/>
        <end position="223"/>
    </location>
</feature>
<keyword evidence="1 4" id="KW-0349">Heme</keyword>
<comment type="caution">
    <text evidence="7">The sequence shown here is derived from an EMBL/GenBank/DDBJ whole genome shotgun (WGS) entry which is preliminary data.</text>
</comment>
<feature type="domain" description="Cytochrome c" evidence="6">
    <location>
        <begin position="115"/>
        <end position="196"/>
    </location>
</feature>
<dbReference type="Proteomes" id="UP000537126">
    <property type="component" value="Unassembled WGS sequence"/>
</dbReference>
<dbReference type="PANTHER" id="PTHR40394:SF2">
    <property type="entry name" value="QUINOL:CYTOCHROME C OXIDOREDUCTASE MEMBRANE PROTEIN"/>
    <property type="match status" value="1"/>
</dbReference>
<protein>
    <submittedName>
        <fullName evidence="7">Mono/diheme cytochrome c family protein</fullName>
    </submittedName>
</protein>
<dbReference type="PROSITE" id="PS51257">
    <property type="entry name" value="PROKAR_LIPOPROTEIN"/>
    <property type="match status" value="1"/>
</dbReference>